<evidence type="ECO:0000259" key="3">
    <source>
        <dbReference type="SMART" id="SM00906"/>
    </source>
</evidence>
<name>A0ABR0EFJ1_ZASCE</name>
<dbReference type="EMBL" id="JAXOVC010000006">
    <property type="protein sequence ID" value="KAK4500284.1"/>
    <property type="molecule type" value="Genomic_DNA"/>
</dbReference>
<feature type="domain" description="Xylanolytic transcriptional activator regulatory" evidence="3">
    <location>
        <begin position="180"/>
        <end position="262"/>
    </location>
</feature>
<accession>A0ABR0EFJ1</accession>
<dbReference type="PANTHER" id="PTHR46910">
    <property type="entry name" value="TRANSCRIPTION FACTOR PDR1"/>
    <property type="match status" value="1"/>
</dbReference>
<dbReference type="CDD" id="cd12148">
    <property type="entry name" value="fungal_TF_MHR"/>
    <property type="match status" value="1"/>
</dbReference>
<evidence type="ECO:0000313" key="4">
    <source>
        <dbReference type="EMBL" id="KAK4500284.1"/>
    </source>
</evidence>
<protein>
    <recommendedName>
        <fullName evidence="3">Xylanolytic transcriptional activator regulatory domain-containing protein</fullName>
    </recommendedName>
</protein>
<dbReference type="InterPro" id="IPR007219">
    <property type="entry name" value="XnlR_reg_dom"/>
</dbReference>
<organism evidence="4 5">
    <name type="scientific">Zasmidium cellare</name>
    <name type="common">Wine cellar mold</name>
    <name type="synonym">Racodium cellare</name>
    <dbReference type="NCBI Taxonomy" id="395010"/>
    <lineage>
        <taxon>Eukaryota</taxon>
        <taxon>Fungi</taxon>
        <taxon>Dikarya</taxon>
        <taxon>Ascomycota</taxon>
        <taxon>Pezizomycotina</taxon>
        <taxon>Dothideomycetes</taxon>
        <taxon>Dothideomycetidae</taxon>
        <taxon>Mycosphaerellales</taxon>
        <taxon>Mycosphaerellaceae</taxon>
        <taxon>Zasmidium</taxon>
    </lineage>
</organism>
<evidence type="ECO:0000256" key="2">
    <source>
        <dbReference type="SAM" id="MobiDB-lite"/>
    </source>
</evidence>
<dbReference type="Proteomes" id="UP001305779">
    <property type="component" value="Unassembled WGS sequence"/>
</dbReference>
<dbReference type="SMART" id="SM00906">
    <property type="entry name" value="Fungal_trans"/>
    <property type="match status" value="1"/>
</dbReference>
<reference evidence="4 5" key="1">
    <citation type="journal article" date="2023" name="G3 (Bethesda)">
        <title>A chromosome-level genome assembly of Zasmidium syzygii isolated from banana leaves.</title>
        <authorList>
            <person name="van Westerhoven A.C."/>
            <person name="Mehrabi R."/>
            <person name="Talebi R."/>
            <person name="Steentjes M.B.F."/>
            <person name="Corcolon B."/>
            <person name="Chong P.A."/>
            <person name="Kema G.H.J."/>
            <person name="Seidl M.F."/>
        </authorList>
    </citation>
    <scope>NUCLEOTIDE SEQUENCE [LARGE SCALE GENOMIC DNA]</scope>
    <source>
        <strain evidence="4 5">P124</strain>
    </source>
</reference>
<keyword evidence="5" id="KW-1185">Reference proteome</keyword>
<feature type="region of interest" description="Disordered" evidence="2">
    <location>
        <begin position="520"/>
        <end position="566"/>
    </location>
</feature>
<sequence>MALVESAFRYDDSPADDNVHGPLRSVHVKHNSKPQNPQTVRALLKRLRLVLPTDETIDLLVKTYFDRVHWFVLAFHQDDFKHRLQVYLNDRDTLLMTRLETTGYLSTLLAVLCVGLECLGPYRTSLLEQQCAKRNALQEQIETVLNESFLDIISLATIESAQTCVLLSVYYLYRGNVQKAWPICACALRIAQTLELHRPPSADRAHHLPPTQSFPVHILETRKRCWWAIYEVETFCCMLYGYTPAICDADCSVDFLDDSLVPARLGPNLLTYKKLMCQLSVIIKQTLQAVYRRQGSQNGNVTKSNELQFIVAEVQALHTKLEEWQSNLPPHLRITTPTETGYSSLDEAEHDIGASGEQFAQHATQLQALTLKLAFDNTRILIHRRLLSFDFSSHFPSSSTTPSQMTTTFHHCLSTCREAGSQTAELGALPIFKFAAHTYAAAFINTHLFTAGVALCLSAMIDPLSEHNTSVKRDVQKIIKLQKGSSAEVLPSPQALSVLQRLMRVVLEKELACIVNPGMGGADQTIQPQTPAGGDRPLATPYPPSPLPSNIKGSSNLQSTNSELPSTMFNNLQGFEDSMYPSPLSSALHH</sequence>
<feature type="compositionally biased region" description="Polar residues" evidence="2">
    <location>
        <begin position="551"/>
        <end position="566"/>
    </location>
</feature>
<gene>
    <name evidence="4" type="ORF">PRZ48_008473</name>
</gene>
<evidence type="ECO:0000256" key="1">
    <source>
        <dbReference type="ARBA" id="ARBA00023242"/>
    </source>
</evidence>
<comment type="caution">
    <text evidence="4">The sequence shown here is derived from an EMBL/GenBank/DDBJ whole genome shotgun (WGS) entry which is preliminary data.</text>
</comment>
<evidence type="ECO:0000313" key="5">
    <source>
        <dbReference type="Proteomes" id="UP001305779"/>
    </source>
</evidence>
<dbReference type="InterPro" id="IPR050987">
    <property type="entry name" value="AtrR-like"/>
</dbReference>
<proteinExistence type="predicted"/>
<dbReference type="PANTHER" id="PTHR46910:SF17">
    <property type="entry name" value="SCFA-RELATED"/>
    <property type="match status" value="1"/>
</dbReference>
<dbReference type="Pfam" id="PF04082">
    <property type="entry name" value="Fungal_trans"/>
    <property type="match status" value="1"/>
</dbReference>
<keyword evidence="1" id="KW-0539">Nucleus</keyword>